<dbReference type="AlphaFoldDB" id="A0AAX4I173"/>
<evidence type="ECO:0000256" key="1">
    <source>
        <dbReference type="SAM" id="Coils"/>
    </source>
</evidence>
<dbReference type="GeneID" id="87938623"/>
<proteinExistence type="predicted"/>
<evidence type="ECO:0000313" key="4">
    <source>
        <dbReference type="Proteomes" id="UP001322277"/>
    </source>
</evidence>
<dbReference type="KEGG" id="cdet:87938623"/>
<gene>
    <name evidence="3" type="ORF">CDEST_02120</name>
</gene>
<feature type="region of interest" description="Disordered" evidence="2">
    <location>
        <begin position="1"/>
        <end position="36"/>
    </location>
</feature>
<dbReference type="EMBL" id="CP137305">
    <property type="protein sequence ID" value="WQF77106.1"/>
    <property type="molecule type" value="Genomic_DNA"/>
</dbReference>
<protein>
    <submittedName>
        <fullName evidence="3">Uncharacterized protein</fullName>
    </submittedName>
</protein>
<dbReference type="Proteomes" id="UP001322277">
    <property type="component" value="Chromosome 1"/>
</dbReference>
<dbReference type="RefSeq" id="XP_062774330.1">
    <property type="nucleotide sequence ID" value="XM_062918279.1"/>
</dbReference>
<evidence type="ECO:0000313" key="3">
    <source>
        <dbReference type="EMBL" id="WQF77106.1"/>
    </source>
</evidence>
<feature type="compositionally biased region" description="Acidic residues" evidence="2">
    <location>
        <begin position="95"/>
        <end position="107"/>
    </location>
</feature>
<accession>A0AAX4I173</accession>
<feature type="region of interest" description="Disordered" evidence="2">
    <location>
        <begin position="88"/>
        <end position="111"/>
    </location>
</feature>
<feature type="compositionally biased region" description="Basic and acidic residues" evidence="2">
    <location>
        <begin position="1"/>
        <end position="14"/>
    </location>
</feature>
<feature type="compositionally biased region" description="Basic and acidic residues" evidence="2">
    <location>
        <begin position="354"/>
        <end position="375"/>
    </location>
</feature>
<feature type="region of interest" description="Disordered" evidence="2">
    <location>
        <begin position="354"/>
        <end position="388"/>
    </location>
</feature>
<reference evidence="4" key="1">
    <citation type="journal article" date="2023" name="bioRxiv">
        <title>Complete genome of the Medicago anthracnose fungus, Colletotrichum destructivum, reveals a mini-chromosome-like region within a core chromosome.</title>
        <authorList>
            <person name="Lapalu N."/>
            <person name="Simon A."/>
            <person name="Lu A."/>
            <person name="Plaumann P.-L."/>
            <person name="Amselem J."/>
            <person name="Pigne S."/>
            <person name="Auger A."/>
            <person name="Koch C."/>
            <person name="Dallery J.-F."/>
            <person name="O'Connell R.J."/>
        </authorList>
    </citation>
    <scope>NUCLEOTIDE SEQUENCE [LARGE SCALE GENOMIC DNA]</scope>
    <source>
        <strain evidence="4">CBS 520.97</strain>
    </source>
</reference>
<sequence>MEPRRSRRIQDLQDKGAAQTPEVAKAPAAPIRKARKTYVRKQQIVAQDMQRNMQKYSEDVQQVIAQMAQRVEQNEVDAQAYRNLQKAGISNGGESDLDDMSVDESDGEVGGNVKTEAQDEGLFVSQSTGGTTLLVANDENDDEASLIRWKDMFGHLGEHDAEENTKDYGFLCAGFNRFYDVIGRGPANAEKLELVPSHRAGEKASPRNLTRNRKVLQDDKGNKIRVDGVKMQVDIQGVAWVTSEAPEDPIVLMDPRYWEKRKSESNSESKKRPKTFPFTSIKLKWVTTDDNGDTSVEKTFETRSTVRSIYGKQPKAAQQDYKIGDRVVLEKGTWMPAADLAIFAAAIISWDRHQKWKNDPSMGRDRSPTPDEDLRPTPTRRGPKRAAK</sequence>
<name>A0AAX4I173_9PEZI</name>
<keyword evidence="4" id="KW-1185">Reference proteome</keyword>
<feature type="coiled-coil region" evidence="1">
    <location>
        <begin position="39"/>
        <end position="66"/>
    </location>
</feature>
<evidence type="ECO:0000256" key="2">
    <source>
        <dbReference type="SAM" id="MobiDB-lite"/>
    </source>
</evidence>
<keyword evidence="1" id="KW-0175">Coiled coil</keyword>
<organism evidence="3 4">
    <name type="scientific">Colletotrichum destructivum</name>
    <dbReference type="NCBI Taxonomy" id="34406"/>
    <lineage>
        <taxon>Eukaryota</taxon>
        <taxon>Fungi</taxon>
        <taxon>Dikarya</taxon>
        <taxon>Ascomycota</taxon>
        <taxon>Pezizomycotina</taxon>
        <taxon>Sordariomycetes</taxon>
        <taxon>Hypocreomycetidae</taxon>
        <taxon>Glomerellales</taxon>
        <taxon>Glomerellaceae</taxon>
        <taxon>Colletotrichum</taxon>
        <taxon>Colletotrichum destructivum species complex</taxon>
    </lineage>
</organism>